<dbReference type="RefSeq" id="YP_001957009.1">
    <property type="nucleotide sequence ID" value="NC_010821.1"/>
</dbReference>
<evidence type="ECO:0000313" key="1">
    <source>
        <dbReference type="EMBL" id="ABY63114.1"/>
    </source>
</evidence>
<dbReference type="Proteomes" id="UP000002421">
    <property type="component" value="Segment"/>
</dbReference>
<organismHost>
    <name type="scientific">Pseudomonas chlororaphis</name>
    <dbReference type="NCBI Taxonomy" id="587753"/>
</organismHost>
<organism evidence="1 2">
    <name type="scientific">Pseudomonas phage 201phi2-1</name>
    <name type="common">Pseudomonas chlororaphis phage 201phi2-1</name>
    <dbReference type="NCBI Taxonomy" id="198110"/>
    <lineage>
        <taxon>Viruses</taxon>
        <taxon>Duplodnaviria</taxon>
        <taxon>Heunggongvirae</taxon>
        <taxon>Uroviricota</taxon>
        <taxon>Caudoviricetes</taxon>
        <taxon>Chimalliviridae</taxon>
        <taxon>Serwervirus</taxon>
        <taxon>Serwervirus 201phi21</taxon>
    </lineage>
</organism>
<dbReference type="OrthoDB" id="39160at10239"/>
<accession>B3FJE8</accession>
<keyword evidence="2" id="KW-1185">Reference proteome</keyword>
<reference evidence="1 2" key="1">
    <citation type="journal article" date="2008" name="Virology">
        <title>Characterization of Pseudomonas chlororaphis myovirus 201varphi2-1 via genomic sequencing, mass spectrometry, and electron microscopy.</title>
        <authorList>
            <person name="Thomas J.A."/>
            <person name="Rolando M.R."/>
            <person name="Carroll C.A."/>
            <person name="Shen P.S."/>
            <person name="Belnap D.M."/>
            <person name="Weintraub S.T."/>
            <person name="Serwer P."/>
            <person name="Hardies S.C."/>
        </authorList>
    </citation>
    <scope>NUCLEOTIDE SEQUENCE</scope>
</reference>
<protein>
    <submittedName>
        <fullName evidence="1">Uncharacterized protein</fullName>
    </submittedName>
</protein>
<name>B3FJE8_BP201</name>
<evidence type="ECO:0000313" key="2">
    <source>
        <dbReference type="Proteomes" id="UP000002421"/>
    </source>
</evidence>
<gene>
    <name evidence="1" type="ORF">201phi2-1p288</name>
</gene>
<dbReference type="KEGG" id="vg:6372505"/>
<dbReference type="EMBL" id="EU197055">
    <property type="protein sequence ID" value="ABY63114.1"/>
    <property type="molecule type" value="Genomic_DNA"/>
</dbReference>
<sequence>MSETLSKGTLYVRAAEVGDLKDYYGRTFIIRKNSAVKAVKLEKVKGSKAYLEYTEGRVDSFSIPLNEFLKYYELPQKG</sequence>
<proteinExistence type="predicted"/>